<accession>A0AC55DCA9</accession>
<reference evidence="2" key="1">
    <citation type="submission" date="2025-08" db="UniProtKB">
        <authorList>
            <consortium name="RefSeq"/>
        </authorList>
    </citation>
    <scope>IDENTIFICATION</scope>
</reference>
<name>A0AC55DCA9_ECHTE</name>
<organism evidence="1 2">
    <name type="scientific">Echinops telfairi</name>
    <name type="common">Lesser hedgehog tenrec</name>
    <dbReference type="NCBI Taxonomy" id="9371"/>
    <lineage>
        <taxon>Eukaryota</taxon>
        <taxon>Metazoa</taxon>
        <taxon>Chordata</taxon>
        <taxon>Craniata</taxon>
        <taxon>Vertebrata</taxon>
        <taxon>Euteleostomi</taxon>
        <taxon>Mammalia</taxon>
        <taxon>Eutheria</taxon>
        <taxon>Afrotheria</taxon>
        <taxon>Tenrecidae</taxon>
        <taxon>Tenrecinae</taxon>
        <taxon>Echinops</taxon>
    </lineage>
</organism>
<dbReference type="RefSeq" id="XP_045149380.1">
    <property type="nucleotide sequence ID" value="XM_045293445.1"/>
</dbReference>
<gene>
    <name evidence="2" type="primary">LOC123522076</name>
</gene>
<evidence type="ECO:0000313" key="2">
    <source>
        <dbReference type="RefSeq" id="XP_045149380.1"/>
    </source>
</evidence>
<evidence type="ECO:0000313" key="1">
    <source>
        <dbReference type="Proteomes" id="UP000694863"/>
    </source>
</evidence>
<sequence>MMQKSPSVEKKKSQHWDEMNILATYHPIGKDYGLMKVDEPSTPFHRPQDPEEDMSPRSSHMVTPEALAKRFTKMDNFCPKILQYGVNRSPGSPEKTSKPHSSDFEKHRKAHYDEGKFLKALKGPALAAMDDDSPAGSKSISSSYGGVWQDSEPSSAERGRAGGLARGSKDETDLAARNHIPEAKDSSTTGNPSPAVTSPALTQDPQRKEYYSKGRYLRSCSHPELDGLPNSFSSLAWETETVGNTEVRVLGHKRHLFQDNQTSEKSLKIRVTPVRPDTTLPSKDKEAQLVSGWYQWLMTKDLSWQSPMGLDQGSGSCQSPPNWKQPRYETAQRQGSQEKETKPWKM</sequence>
<dbReference type="Proteomes" id="UP000694863">
    <property type="component" value="Unplaced"/>
</dbReference>
<protein>
    <submittedName>
        <fullName evidence="2">Uncharacterized protein LOC123522076 isoform X1</fullName>
    </submittedName>
</protein>
<proteinExistence type="predicted"/>
<keyword evidence="1" id="KW-1185">Reference proteome</keyword>